<reference evidence="2" key="1">
    <citation type="submission" date="2014-09" db="EMBL/GenBank/DDBJ databases">
        <authorList>
            <person name="Magalhaes I.L.F."/>
            <person name="Oliveira U."/>
            <person name="Santos F.R."/>
            <person name="Vidigal T.H.D.A."/>
            <person name="Brescovit A.D."/>
            <person name="Santos A.J."/>
        </authorList>
    </citation>
    <scope>NUCLEOTIDE SEQUENCE</scope>
    <source>
        <tissue evidence="2">Shoot tissue taken approximately 20 cm above the soil surface</tissue>
    </source>
</reference>
<proteinExistence type="predicted"/>
<feature type="region of interest" description="Disordered" evidence="1">
    <location>
        <begin position="1"/>
        <end position="28"/>
    </location>
</feature>
<sequence length="56" mass="5593">MLGDWVGGGSARKTGSRWVTSALSTSSKPPCGISSLNVDKLGAGSASVHLCGGVWC</sequence>
<feature type="compositionally biased region" description="Polar residues" evidence="1">
    <location>
        <begin position="17"/>
        <end position="28"/>
    </location>
</feature>
<reference evidence="2" key="2">
    <citation type="journal article" date="2015" name="Data Brief">
        <title>Shoot transcriptome of the giant reed, Arundo donax.</title>
        <authorList>
            <person name="Barrero R.A."/>
            <person name="Guerrero F.D."/>
            <person name="Moolhuijzen P."/>
            <person name="Goolsby J.A."/>
            <person name="Tidwell J."/>
            <person name="Bellgard S.E."/>
            <person name="Bellgard M.I."/>
        </authorList>
    </citation>
    <scope>NUCLEOTIDE SEQUENCE</scope>
    <source>
        <tissue evidence="2">Shoot tissue taken approximately 20 cm above the soil surface</tissue>
    </source>
</reference>
<protein>
    <submittedName>
        <fullName evidence="2">Uncharacterized protein</fullName>
    </submittedName>
</protein>
<evidence type="ECO:0000313" key="2">
    <source>
        <dbReference type="EMBL" id="JAD66517.1"/>
    </source>
</evidence>
<name>A0A0A9C4S6_ARUDO</name>
<feature type="compositionally biased region" description="Gly residues" evidence="1">
    <location>
        <begin position="1"/>
        <end position="10"/>
    </location>
</feature>
<evidence type="ECO:0000256" key="1">
    <source>
        <dbReference type="SAM" id="MobiDB-lite"/>
    </source>
</evidence>
<accession>A0A0A9C4S6</accession>
<organism evidence="2">
    <name type="scientific">Arundo donax</name>
    <name type="common">Giant reed</name>
    <name type="synonym">Donax arundinaceus</name>
    <dbReference type="NCBI Taxonomy" id="35708"/>
    <lineage>
        <taxon>Eukaryota</taxon>
        <taxon>Viridiplantae</taxon>
        <taxon>Streptophyta</taxon>
        <taxon>Embryophyta</taxon>
        <taxon>Tracheophyta</taxon>
        <taxon>Spermatophyta</taxon>
        <taxon>Magnoliopsida</taxon>
        <taxon>Liliopsida</taxon>
        <taxon>Poales</taxon>
        <taxon>Poaceae</taxon>
        <taxon>PACMAD clade</taxon>
        <taxon>Arundinoideae</taxon>
        <taxon>Arundineae</taxon>
        <taxon>Arundo</taxon>
    </lineage>
</organism>
<dbReference type="AlphaFoldDB" id="A0A0A9C4S6"/>
<dbReference type="EMBL" id="GBRH01231378">
    <property type="protein sequence ID" value="JAD66517.1"/>
    <property type="molecule type" value="Transcribed_RNA"/>
</dbReference>